<evidence type="ECO:0000256" key="1">
    <source>
        <dbReference type="SAM" id="SignalP"/>
    </source>
</evidence>
<accession>A0A8X7N301</accession>
<reference evidence="2" key="1">
    <citation type="submission" date="2016-04" db="EMBL/GenBank/DDBJ databases">
        <authorList>
            <person name="Nguyen H.D."/>
            <person name="Samba Siva P."/>
            <person name="Cullis J."/>
            <person name="Levesque C.A."/>
            <person name="Hambleton S."/>
        </authorList>
    </citation>
    <scope>NUCLEOTIDE SEQUENCE</scope>
    <source>
        <strain evidence="2">DAOMC 236422</strain>
    </source>
</reference>
<dbReference type="Proteomes" id="UP000078113">
    <property type="component" value="Unassembled WGS sequence"/>
</dbReference>
<keyword evidence="1" id="KW-0732">Signal</keyword>
<proteinExistence type="predicted"/>
<evidence type="ECO:0000313" key="3">
    <source>
        <dbReference type="Proteomes" id="UP000078113"/>
    </source>
</evidence>
<dbReference type="EMBL" id="LWDG02000864">
    <property type="protein sequence ID" value="KAE8262032.1"/>
    <property type="molecule type" value="Genomic_DNA"/>
</dbReference>
<sequence>MVHIRMLIALLPFLVSTTFALPLEGTLPGRSPTALHPNRAIPQPNSRDVYFALPGKLTFKNVGTVMHFDSLLSSGRLDVEREGSSDSTSLTYLSAEAAKKGGLLMRGDPLLSEGIKYYDMVAKLAKEPNTESNEIIEALHKAEQSVAKVMLPLDMKVGVAQPGEVLDLKPVWPQVQPPFRFYWPEERLNFATSHEQPSTSGRP</sequence>
<feature type="signal peptide" evidence="1">
    <location>
        <begin position="1"/>
        <end position="20"/>
    </location>
</feature>
<keyword evidence="3" id="KW-1185">Reference proteome</keyword>
<gene>
    <name evidence="2" type="ORF">A4X09_0g7549</name>
</gene>
<organism evidence="2 3">
    <name type="scientific">Tilletia walkeri</name>
    <dbReference type="NCBI Taxonomy" id="117179"/>
    <lineage>
        <taxon>Eukaryota</taxon>
        <taxon>Fungi</taxon>
        <taxon>Dikarya</taxon>
        <taxon>Basidiomycota</taxon>
        <taxon>Ustilaginomycotina</taxon>
        <taxon>Exobasidiomycetes</taxon>
        <taxon>Tilletiales</taxon>
        <taxon>Tilletiaceae</taxon>
        <taxon>Tilletia</taxon>
    </lineage>
</organism>
<comment type="caution">
    <text evidence="2">The sequence shown here is derived from an EMBL/GenBank/DDBJ whole genome shotgun (WGS) entry which is preliminary data.</text>
</comment>
<protein>
    <submittedName>
        <fullName evidence="2">Uncharacterized protein</fullName>
    </submittedName>
</protein>
<name>A0A8X7N301_9BASI</name>
<dbReference type="AlphaFoldDB" id="A0A8X7N301"/>
<feature type="chain" id="PRO_5036466681" evidence="1">
    <location>
        <begin position="21"/>
        <end position="203"/>
    </location>
</feature>
<reference evidence="2" key="2">
    <citation type="journal article" date="2019" name="IMA Fungus">
        <title>Genome sequencing and comparison of five Tilletia species to identify candidate genes for the detection of regulated species infecting wheat.</title>
        <authorList>
            <person name="Nguyen H.D.T."/>
            <person name="Sultana T."/>
            <person name="Kesanakurti P."/>
            <person name="Hambleton S."/>
        </authorList>
    </citation>
    <scope>NUCLEOTIDE SEQUENCE</scope>
    <source>
        <strain evidence="2">DAOMC 236422</strain>
    </source>
</reference>
<evidence type="ECO:0000313" key="2">
    <source>
        <dbReference type="EMBL" id="KAE8262032.1"/>
    </source>
</evidence>